<feature type="compositionally biased region" description="Basic and acidic residues" evidence="1">
    <location>
        <begin position="70"/>
        <end position="91"/>
    </location>
</feature>
<evidence type="ECO:0000256" key="1">
    <source>
        <dbReference type="SAM" id="MobiDB-lite"/>
    </source>
</evidence>
<feature type="region of interest" description="Disordered" evidence="1">
    <location>
        <begin position="43"/>
        <end position="91"/>
    </location>
</feature>
<evidence type="ECO:0000313" key="3">
    <source>
        <dbReference type="Proteomes" id="UP001203338"/>
    </source>
</evidence>
<gene>
    <name evidence="2" type="ORF">M3P05_05565</name>
</gene>
<protein>
    <submittedName>
        <fullName evidence="2">Uncharacterized protein</fullName>
    </submittedName>
</protein>
<sequence>MKSLLSLLPAMKRTHASHKDLEKHWMSFLETCFNSPVIFQSSMQLKPPRGHQLRSREPRSRKQVSPSHSKQLESSDRKSSPEDTKSFSLKNLDHNDTNSFLLNLEQLLQDQLKSRPHLKLFSIMTTQYNNQQYHRLSAAAAERTLQLSVSVNSSGCIQTAVTDYLAPERLDNVHWESQGDLPEGHYQTERSRSIQIEQTLQHFRVFLGECWRTEQHEEIKHLQAAIDQAFKPITIPIISPDNKSMTQLDAHPVCIITRAGICSHAGHYETLIKSQGHWLLVDANPLEQLESPERYLRNRDLYPHTIGYRIF</sequence>
<accession>A0ABT0PDG3</accession>
<dbReference type="Proteomes" id="UP001203338">
    <property type="component" value="Unassembled WGS sequence"/>
</dbReference>
<proteinExistence type="predicted"/>
<evidence type="ECO:0000313" key="2">
    <source>
        <dbReference type="EMBL" id="MCL6269412.1"/>
    </source>
</evidence>
<keyword evidence="3" id="KW-1185">Reference proteome</keyword>
<comment type="caution">
    <text evidence="2">The sequence shown here is derived from an EMBL/GenBank/DDBJ whole genome shotgun (WGS) entry which is preliminary data.</text>
</comment>
<organism evidence="2 3">
    <name type="scientific">Parendozoicomonas callyspongiae</name>
    <dbReference type="NCBI Taxonomy" id="2942213"/>
    <lineage>
        <taxon>Bacteria</taxon>
        <taxon>Pseudomonadati</taxon>
        <taxon>Pseudomonadota</taxon>
        <taxon>Gammaproteobacteria</taxon>
        <taxon>Oceanospirillales</taxon>
        <taxon>Endozoicomonadaceae</taxon>
        <taxon>Parendozoicomonas</taxon>
    </lineage>
</organism>
<name>A0ABT0PDG3_9GAMM</name>
<reference evidence="2 3" key="1">
    <citation type="submission" date="2022-05" db="EMBL/GenBank/DDBJ databases">
        <authorList>
            <person name="Park J.-S."/>
        </authorList>
    </citation>
    <scope>NUCLEOTIDE SEQUENCE [LARGE SCALE GENOMIC DNA]</scope>
    <source>
        <strain evidence="2 3">2012CJ34-2</strain>
    </source>
</reference>
<dbReference type="EMBL" id="JAMFLX010000005">
    <property type="protein sequence ID" value="MCL6269412.1"/>
    <property type="molecule type" value="Genomic_DNA"/>
</dbReference>
<dbReference type="RefSeq" id="WP_249698422.1">
    <property type="nucleotide sequence ID" value="NZ_JAMFLX010000005.1"/>
</dbReference>